<protein>
    <submittedName>
        <fullName evidence="1">Uncharacterized protein</fullName>
    </submittedName>
</protein>
<accession>A0A834KG96</accession>
<proteinExistence type="predicted"/>
<sequence length="70" mass="7757">MGQAARREAAVQKTGFSCLDVLGTRDCLALDLPCSPLSKEVQKTLDKESLKKHSPMYKLYQNNGPTLFTI</sequence>
<keyword evidence="2" id="KW-1185">Reference proteome</keyword>
<dbReference type="EMBL" id="JACSDY010000016">
    <property type="protein sequence ID" value="KAF7404264.1"/>
    <property type="molecule type" value="Genomic_DNA"/>
</dbReference>
<evidence type="ECO:0000313" key="1">
    <source>
        <dbReference type="EMBL" id="KAF7404264.1"/>
    </source>
</evidence>
<gene>
    <name evidence="1" type="ORF">H0235_014958</name>
</gene>
<dbReference type="AlphaFoldDB" id="A0A834KG96"/>
<name>A0A834KG96_VESPE</name>
<dbReference type="Proteomes" id="UP000600918">
    <property type="component" value="Unassembled WGS sequence"/>
</dbReference>
<reference evidence="1" key="1">
    <citation type="journal article" date="2020" name="G3 (Bethesda)">
        <title>High-Quality Assemblies for Three Invasive Social Wasps from the &lt;i&gt;Vespula&lt;/i&gt; Genus.</title>
        <authorList>
            <person name="Harrop T.W.R."/>
            <person name="Guhlin J."/>
            <person name="McLaughlin G.M."/>
            <person name="Permina E."/>
            <person name="Stockwell P."/>
            <person name="Gilligan J."/>
            <person name="Le Lec M.F."/>
            <person name="Gruber M.A.M."/>
            <person name="Quinn O."/>
            <person name="Lovegrove M."/>
            <person name="Duncan E.J."/>
            <person name="Remnant E.J."/>
            <person name="Van Eeckhoven J."/>
            <person name="Graham B."/>
            <person name="Knapp R.A."/>
            <person name="Langford K.W."/>
            <person name="Kronenberg Z."/>
            <person name="Press M.O."/>
            <person name="Eacker S.M."/>
            <person name="Wilson-Rankin E.E."/>
            <person name="Purcell J."/>
            <person name="Lester P.J."/>
            <person name="Dearden P.K."/>
        </authorList>
    </citation>
    <scope>NUCLEOTIDE SEQUENCE</scope>
    <source>
        <strain evidence="1">Volc-1</strain>
    </source>
</reference>
<comment type="caution">
    <text evidence="1">The sequence shown here is derived from an EMBL/GenBank/DDBJ whole genome shotgun (WGS) entry which is preliminary data.</text>
</comment>
<organism evidence="1 2">
    <name type="scientific">Vespula pensylvanica</name>
    <name type="common">Western yellow jacket</name>
    <name type="synonym">Wasp</name>
    <dbReference type="NCBI Taxonomy" id="30213"/>
    <lineage>
        <taxon>Eukaryota</taxon>
        <taxon>Metazoa</taxon>
        <taxon>Ecdysozoa</taxon>
        <taxon>Arthropoda</taxon>
        <taxon>Hexapoda</taxon>
        <taxon>Insecta</taxon>
        <taxon>Pterygota</taxon>
        <taxon>Neoptera</taxon>
        <taxon>Endopterygota</taxon>
        <taxon>Hymenoptera</taxon>
        <taxon>Apocrita</taxon>
        <taxon>Aculeata</taxon>
        <taxon>Vespoidea</taxon>
        <taxon>Vespidae</taxon>
        <taxon>Vespinae</taxon>
        <taxon>Vespula</taxon>
    </lineage>
</organism>
<evidence type="ECO:0000313" key="2">
    <source>
        <dbReference type="Proteomes" id="UP000600918"/>
    </source>
</evidence>